<keyword evidence="5" id="KW-1185">Reference proteome</keyword>
<keyword evidence="2" id="KW-1133">Transmembrane helix</keyword>
<dbReference type="PANTHER" id="PTHR13847">
    <property type="entry name" value="SARCOSINE DEHYDROGENASE-RELATED"/>
    <property type="match status" value="1"/>
</dbReference>
<sequence>MKHDTLVLGAGMVGVGVAYHLARRGRRVGLVDRRSPGRETSYGNAGLIQREAVAPHAFPRDMHTLWRVLGNQGVDIRYTPRGVMQAGRALWQYWQNSAPESYARIVPEYASLIELSITTHAEMIEASGAEALIRRDGWMEVFRTPKALETRFSEVRALGERFGLVHETLDAGELREREPDLDAQAIGAVHWRDPWSVADPGALVAAYAGAFEAEGGECLQGEIQAITRHGEGWRVTTDAGTFEARDIVLALGPWADEWLATLGYRLPLFVKRGYHMHYATRDEATLHHWLLDAETGYLLSPMRAGIRLTTGAELAPRDAPPGYAQLEAAETAARGLFPLGQRLESRPWKGARPCTPDMKPIIGPAPRHKGLWFALGHAHQGFTLGPATGQLLASMMEGEVPAIEMEPFSAERFL</sequence>
<gene>
    <name evidence="4" type="ORF">BTW10_16615</name>
</gene>
<dbReference type="Pfam" id="PF01266">
    <property type="entry name" value="DAO"/>
    <property type="match status" value="1"/>
</dbReference>
<dbReference type="InterPro" id="IPR036188">
    <property type="entry name" value="FAD/NAD-bd_sf"/>
</dbReference>
<dbReference type="InterPro" id="IPR006076">
    <property type="entry name" value="FAD-dep_OxRdtase"/>
</dbReference>
<dbReference type="Proteomes" id="UP000186806">
    <property type="component" value="Unassembled WGS sequence"/>
</dbReference>
<evidence type="ECO:0000259" key="3">
    <source>
        <dbReference type="Pfam" id="PF01266"/>
    </source>
</evidence>
<dbReference type="EMBL" id="MSDQ01000044">
    <property type="protein sequence ID" value="OLO10059.1"/>
    <property type="molecule type" value="Genomic_DNA"/>
</dbReference>
<dbReference type="RefSeq" id="WP_075370362.1">
    <property type="nucleotide sequence ID" value="NZ_MSDQ01000044.1"/>
</dbReference>
<keyword evidence="2" id="KW-0812">Transmembrane</keyword>
<feature type="domain" description="FAD dependent oxidoreductase" evidence="3">
    <location>
        <begin position="4"/>
        <end position="394"/>
    </location>
</feature>
<dbReference type="Gene3D" id="3.30.9.10">
    <property type="entry name" value="D-Amino Acid Oxidase, subunit A, domain 2"/>
    <property type="match status" value="1"/>
</dbReference>
<accession>A0A1Q8T8P9</accession>
<reference evidence="4 5" key="1">
    <citation type="submission" date="2016-12" db="EMBL/GenBank/DDBJ databases">
        <title>Draft genome sequences of strains Salinicola socius SMB35, Salinicola sp. MH3R3-1 and Chromohalobacter sp. SMB17 from the Verkhnekamsk potash mining region of Russia.</title>
        <authorList>
            <person name="Mavrodi D.V."/>
            <person name="Olsson B.E."/>
            <person name="Korsakova E.S."/>
            <person name="Pyankova A."/>
            <person name="Mavrodi O.V."/>
            <person name="Plotnikova E.G."/>
        </authorList>
    </citation>
    <scope>NUCLEOTIDE SEQUENCE [LARGE SCALE GENOMIC DNA]</scope>
    <source>
        <strain evidence="4 5">SMB17</strain>
    </source>
</reference>
<evidence type="ECO:0000256" key="1">
    <source>
        <dbReference type="ARBA" id="ARBA00023002"/>
    </source>
</evidence>
<comment type="caution">
    <text evidence="4">The sequence shown here is derived from an EMBL/GenBank/DDBJ whole genome shotgun (WGS) entry which is preliminary data.</text>
</comment>
<dbReference type="PANTHER" id="PTHR13847:SF289">
    <property type="entry name" value="GLYCINE OXIDASE"/>
    <property type="match status" value="1"/>
</dbReference>
<dbReference type="AlphaFoldDB" id="A0A1Q8T8P9"/>
<dbReference type="Gene3D" id="3.50.50.60">
    <property type="entry name" value="FAD/NAD(P)-binding domain"/>
    <property type="match status" value="2"/>
</dbReference>
<dbReference type="GO" id="GO:0005737">
    <property type="term" value="C:cytoplasm"/>
    <property type="evidence" value="ECO:0007669"/>
    <property type="project" value="TreeGrafter"/>
</dbReference>
<name>A0A1Q8T8P9_9GAMM</name>
<keyword evidence="1" id="KW-0560">Oxidoreductase</keyword>
<feature type="transmembrane region" description="Helical" evidence="2">
    <location>
        <begin position="6"/>
        <end position="22"/>
    </location>
</feature>
<dbReference type="STRING" id="223900.GCA_000821045_02307"/>
<protein>
    <submittedName>
        <fullName evidence="4">Amino acid dehydrogenase</fullName>
    </submittedName>
</protein>
<organism evidence="4 5">
    <name type="scientific">Chromohalobacter japonicus</name>
    <dbReference type="NCBI Taxonomy" id="223900"/>
    <lineage>
        <taxon>Bacteria</taxon>
        <taxon>Pseudomonadati</taxon>
        <taxon>Pseudomonadota</taxon>
        <taxon>Gammaproteobacteria</taxon>
        <taxon>Oceanospirillales</taxon>
        <taxon>Halomonadaceae</taxon>
        <taxon>Chromohalobacter</taxon>
    </lineage>
</organism>
<evidence type="ECO:0000313" key="4">
    <source>
        <dbReference type="EMBL" id="OLO10059.1"/>
    </source>
</evidence>
<dbReference type="SUPFAM" id="SSF54373">
    <property type="entry name" value="FAD-linked reductases, C-terminal domain"/>
    <property type="match status" value="1"/>
</dbReference>
<proteinExistence type="predicted"/>
<evidence type="ECO:0000256" key="2">
    <source>
        <dbReference type="SAM" id="Phobius"/>
    </source>
</evidence>
<keyword evidence="2" id="KW-0472">Membrane</keyword>
<dbReference type="GO" id="GO:0016491">
    <property type="term" value="F:oxidoreductase activity"/>
    <property type="evidence" value="ECO:0007669"/>
    <property type="project" value="UniProtKB-KW"/>
</dbReference>
<dbReference type="SUPFAM" id="SSF51905">
    <property type="entry name" value="FAD/NAD(P)-binding domain"/>
    <property type="match status" value="1"/>
</dbReference>
<evidence type="ECO:0000313" key="5">
    <source>
        <dbReference type="Proteomes" id="UP000186806"/>
    </source>
</evidence>